<name>A0A160MZV7_9GAMM</name>
<dbReference type="EMBL" id="CP014841">
    <property type="protein sequence ID" value="AND68694.1"/>
    <property type="molecule type" value="Genomic_DNA"/>
</dbReference>
<sequence>MHAVGPCFVVQAVTVPADHEARKPNPRRQQGIPRAQWRAMPPKTIRKEARKRNPASAAKRHCRLQQFRYTSAL</sequence>
<dbReference type="AlphaFoldDB" id="A0A160MZV7"/>
<dbReference type="Proteomes" id="UP000077255">
    <property type="component" value="Chromosome"/>
</dbReference>
<evidence type="ECO:0000313" key="2">
    <source>
        <dbReference type="EMBL" id="AND68694.1"/>
    </source>
</evidence>
<protein>
    <submittedName>
        <fullName evidence="2">Uncharacterized protein</fullName>
    </submittedName>
</protein>
<evidence type="ECO:0000313" key="3">
    <source>
        <dbReference type="Proteomes" id="UP000077255"/>
    </source>
</evidence>
<dbReference type="KEGG" id="dtx:ATSB10_12400"/>
<feature type="region of interest" description="Disordered" evidence="1">
    <location>
        <begin position="18"/>
        <end position="63"/>
    </location>
</feature>
<dbReference type="STRING" id="445710.ATSB10_12400"/>
<accession>A0A160MZV7</accession>
<organism evidence="2 3">
    <name type="scientific">Dyella thiooxydans</name>
    <dbReference type="NCBI Taxonomy" id="445710"/>
    <lineage>
        <taxon>Bacteria</taxon>
        <taxon>Pseudomonadati</taxon>
        <taxon>Pseudomonadota</taxon>
        <taxon>Gammaproteobacteria</taxon>
        <taxon>Lysobacterales</taxon>
        <taxon>Rhodanobacteraceae</taxon>
        <taxon>Dyella</taxon>
    </lineage>
</organism>
<gene>
    <name evidence="2" type="ORF">ATSB10_12400</name>
</gene>
<feature type="compositionally biased region" description="Basic residues" evidence="1">
    <location>
        <begin position="48"/>
        <end position="63"/>
    </location>
</feature>
<proteinExistence type="predicted"/>
<keyword evidence="3" id="KW-1185">Reference proteome</keyword>
<evidence type="ECO:0000256" key="1">
    <source>
        <dbReference type="SAM" id="MobiDB-lite"/>
    </source>
</evidence>
<reference evidence="2 3" key="1">
    <citation type="submission" date="2016-02" db="EMBL/GenBank/DDBJ databases">
        <title>Complete genome sequencing and analysis of ATSB10, Dyella thiooxydans isolated from rhizosphere soil of sunflower (Helianthus annuus L.).</title>
        <authorList>
            <person name="Lee Y."/>
            <person name="Hwangbo K."/>
            <person name="Chung H."/>
            <person name="Yoo J."/>
            <person name="Kim K.Y."/>
            <person name="Sa T.M."/>
            <person name="Um Y."/>
            <person name="Madhaiyan M."/>
        </authorList>
    </citation>
    <scope>NUCLEOTIDE SEQUENCE [LARGE SCALE GENOMIC DNA]</scope>
    <source>
        <strain evidence="2 3">ATSB10</strain>
    </source>
</reference>